<dbReference type="Pfam" id="PF17900">
    <property type="entry name" value="Peptidase_M1_N"/>
    <property type="match status" value="1"/>
</dbReference>
<keyword evidence="16" id="KW-0472">Membrane</keyword>
<keyword evidence="28" id="KW-1185">Reference proteome</keyword>
<proteinExistence type="inferred from homology"/>
<evidence type="ECO:0000313" key="28">
    <source>
        <dbReference type="Proteomes" id="UP000008820"/>
    </source>
</evidence>
<evidence type="ECO:0000256" key="23">
    <source>
        <dbReference type="RuleBase" id="RU364040"/>
    </source>
</evidence>
<comment type="cofactor">
    <cofactor evidence="21 23">
        <name>Zn(2+)</name>
        <dbReference type="ChEBI" id="CHEBI:29105"/>
    </cofactor>
    <text evidence="21 23">Binds 1 zinc ion per subunit.</text>
</comment>
<dbReference type="InterPro" id="IPR042097">
    <property type="entry name" value="Aminopeptidase_N-like_N_sf"/>
</dbReference>
<evidence type="ECO:0000256" key="10">
    <source>
        <dbReference type="ARBA" id="ARBA00022729"/>
    </source>
</evidence>
<keyword evidence="11 23" id="KW-0378">Hydrolase</keyword>
<keyword evidence="9 21" id="KW-0479">Metal-binding</keyword>
<evidence type="ECO:0000259" key="26">
    <source>
        <dbReference type="Pfam" id="PF17900"/>
    </source>
</evidence>
<dbReference type="Gene3D" id="2.60.40.1730">
    <property type="entry name" value="tricorn interacting facor f3 domain"/>
    <property type="match status" value="1"/>
</dbReference>
<keyword evidence="7 23" id="KW-0645">Protease</keyword>
<feature type="active site" description="Proton acceptor" evidence="20">
    <location>
        <position position="352"/>
    </location>
</feature>
<name>A0A1S4FIM9_AEDAE</name>
<dbReference type="Gene3D" id="2.60.40.1910">
    <property type="match status" value="1"/>
</dbReference>
<reference evidence="27 28" key="1">
    <citation type="submission" date="2017-06" db="EMBL/GenBank/DDBJ databases">
        <title>Aedes aegypti genome working group (AGWG) sequencing and assembly.</title>
        <authorList>
            <consortium name="Aedes aegypti Genome Working Group (AGWG)"/>
            <person name="Matthews B.J."/>
        </authorList>
    </citation>
    <scope>NUCLEOTIDE SEQUENCE [LARGE SCALE GENOMIC DNA]</scope>
    <source>
        <strain evidence="27 28">LVP_AGWG</strain>
    </source>
</reference>
<evidence type="ECO:0000256" key="20">
    <source>
        <dbReference type="PIRSR" id="PIRSR634016-1"/>
    </source>
</evidence>
<dbReference type="GO" id="GO:0008270">
    <property type="term" value="F:zinc ion binding"/>
    <property type="evidence" value="ECO:0007669"/>
    <property type="project" value="UniProtKB-UniRule"/>
</dbReference>
<keyword evidence="10" id="KW-0732">Signal</keyword>
<comment type="catalytic activity">
    <reaction evidence="1">
        <text>Release of an N-terminal amino acid, Xaa-|-Yaa- from a peptide, amide or arylamide. Xaa is preferably Ala, but may be most amino acids including Pro (slow action). When a terminal hydrophobic residue is followed by a prolyl residue, the two may be released as an intact Xaa-Pro dipeptide.</text>
        <dbReference type="EC" id="3.4.11.2"/>
    </reaction>
</comment>
<evidence type="ECO:0000256" key="2">
    <source>
        <dbReference type="ARBA" id="ARBA00004606"/>
    </source>
</evidence>
<dbReference type="GO" id="GO:0006508">
    <property type="term" value="P:proteolysis"/>
    <property type="evidence" value="ECO:0007669"/>
    <property type="project" value="UniProtKB-KW"/>
</dbReference>
<evidence type="ECO:0000313" key="27">
    <source>
        <dbReference type="EnsemblMetazoa" id="AAEL008162-PA"/>
    </source>
</evidence>
<dbReference type="GO" id="GO:0016285">
    <property type="term" value="F:alanyl aminopeptidase activity"/>
    <property type="evidence" value="ECO:0007669"/>
    <property type="project" value="UniProtKB-EC"/>
</dbReference>
<dbReference type="PANTHER" id="PTHR11533">
    <property type="entry name" value="PROTEASE M1 ZINC METALLOPROTEASE"/>
    <property type="match status" value="1"/>
</dbReference>
<dbReference type="GO" id="GO:0005615">
    <property type="term" value="C:extracellular space"/>
    <property type="evidence" value="ECO:0007669"/>
    <property type="project" value="TreeGrafter"/>
</dbReference>
<dbReference type="GO" id="GO:0005737">
    <property type="term" value="C:cytoplasm"/>
    <property type="evidence" value="ECO:0007669"/>
    <property type="project" value="TreeGrafter"/>
</dbReference>
<feature type="binding site" evidence="21">
    <location>
        <position position="374"/>
    </location>
    <ligand>
        <name>Zn(2+)</name>
        <dbReference type="ChEBI" id="CHEBI:29105"/>
        <note>catalytic</note>
    </ligand>
</feature>
<dbReference type="InterPro" id="IPR001930">
    <property type="entry name" value="Peptidase_M1"/>
</dbReference>
<evidence type="ECO:0000256" key="14">
    <source>
        <dbReference type="ARBA" id="ARBA00022989"/>
    </source>
</evidence>
<evidence type="ECO:0000256" key="16">
    <source>
        <dbReference type="ARBA" id="ARBA00023136"/>
    </source>
</evidence>
<dbReference type="Proteomes" id="UP000008820">
    <property type="component" value="Chromosome 3"/>
</dbReference>
<dbReference type="SUPFAM" id="SSF63737">
    <property type="entry name" value="Leukotriene A4 hydrolase N-terminal domain"/>
    <property type="match status" value="1"/>
</dbReference>
<dbReference type="GO" id="GO:0070006">
    <property type="term" value="F:metalloaminopeptidase activity"/>
    <property type="evidence" value="ECO:0007669"/>
    <property type="project" value="TreeGrafter"/>
</dbReference>
<keyword evidence="15 23" id="KW-0482">Metalloprotease</keyword>
<keyword evidence="13" id="KW-0735">Signal-anchor</keyword>
<dbReference type="InterPro" id="IPR050344">
    <property type="entry name" value="Peptidase_M1_aminopeptidases"/>
</dbReference>
<protein>
    <recommendedName>
        <fullName evidence="23">Aminopeptidase</fullName>
        <ecNumber evidence="23">3.4.11.-</ecNumber>
    </recommendedName>
</protein>
<evidence type="ECO:0000256" key="8">
    <source>
        <dbReference type="ARBA" id="ARBA00022692"/>
    </source>
</evidence>
<evidence type="ECO:0000256" key="13">
    <source>
        <dbReference type="ARBA" id="ARBA00022968"/>
    </source>
</evidence>
<evidence type="ECO:0000256" key="22">
    <source>
        <dbReference type="PIRSR" id="PIRSR634016-4"/>
    </source>
</evidence>
<dbReference type="Pfam" id="PF01433">
    <property type="entry name" value="Peptidase_M1"/>
    <property type="match status" value="1"/>
</dbReference>
<dbReference type="FunFam" id="2.60.40.1910:FF:000008">
    <property type="entry name" value="Aminopeptidase"/>
    <property type="match status" value="1"/>
</dbReference>
<keyword evidence="19" id="KW-0449">Lipoprotein</keyword>
<evidence type="ECO:0000256" key="7">
    <source>
        <dbReference type="ARBA" id="ARBA00022670"/>
    </source>
</evidence>
<reference evidence="27" key="2">
    <citation type="submission" date="2020-05" db="UniProtKB">
        <authorList>
            <consortium name="EnsemblMetazoa"/>
        </authorList>
    </citation>
    <scope>IDENTIFICATION</scope>
    <source>
        <strain evidence="27">LVP_AGWG</strain>
    </source>
</reference>
<sequence>MVPWKIVLLFAIFGGAFAERLFPTGKVAAPRKYISDDESLLEEDDGGYRLPKETAPSHYTIQLKTSVHQGDIDFQGVVDIHLDVVESTDKIVVNSRGLDIVSATLYSVEDGELVLLEQPLETYDEQTEQLTFQCSSTLDLGSYVLTIDYTGQLQSSGSGFFRRFYRDENNNRHYLATTQFEPTRARMAFPCYDEPTLKATFTVSITHHVTYNAVSNMPQDGPVVVDSEDPEFVTTTFQKTKRMSTYLLAFVVSDFETRQLGSQLIHARPNAIDETEFGLVSGDAILDALGEYTGVSYYDYKPKLAQIAIPDWGSGAMENWGLVTYGEPALLFNPKVSTYRTKTGVATTVAHELAHQWFGNLVTTDWWKYIWLNEGFANLYGYYGAHLAYPDEKYMDLHQIQAVHLALAQDSTETTRPMNWNANTPAEISALFDTIAYYKSGSVLNMFRIIFGDEAWRKGLKTYLLNRQLDVATDLDLYEALQSALSAERSIPTTMTVKEIMESWTNAAGYPVLNVRRNYRTNEVILSQQRFFSDKKVPNEHLWYIPYNYADQKNQQFEVDQVSWLTKRAGRIHVDVKPEQWLVFNRQQFGYYRVNYDARNWEMLTWAMIHYPESIHHYNRAQLIDDAFNLARAEVLDFNVALRLLASLINEEDYLPWAAGDKVLRYLHGKVRGTDLQGRFEYLVHTLIGNVYMKLKVESVDADESLKDKYLKQLISTWACQIGYVDCLEKTHAALKAAVDGSMEVHPDVSTVVYCYGVQHASDNEFLWLYNRMVDSKNEAYRSLVISALGCAQNKDHLNSYLSTAIGSVSEINYLDAERPRVIQAVYSNDRYGVDVLIDYLNTAALADDFVNRLGQSTLNSAISNIASRTNTEEELDRLKGLLETLGSHVPENVRTAALTTVQANFDWRDSLEGVIVADFLEMSGWK</sequence>
<keyword evidence="14" id="KW-1133">Transmembrane helix</keyword>
<accession>A0A1S4FIM9</accession>
<feature type="binding site" evidence="21">
    <location>
        <position position="351"/>
    </location>
    <ligand>
        <name>Zn(2+)</name>
        <dbReference type="ChEBI" id="CHEBI:29105"/>
        <note>catalytic</note>
    </ligand>
</feature>
<dbReference type="InterPro" id="IPR027268">
    <property type="entry name" value="Peptidase_M4/M1_CTD_sf"/>
</dbReference>
<dbReference type="GO" id="GO:0005886">
    <property type="term" value="C:plasma membrane"/>
    <property type="evidence" value="ECO:0007669"/>
    <property type="project" value="UniProtKB-SubCell"/>
</dbReference>
<dbReference type="InterPro" id="IPR014782">
    <property type="entry name" value="Peptidase_M1_dom"/>
</dbReference>
<keyword evidence="18" id="KW-0325">Glycoprotein</keyword>
<keyword evidence="17" id="KW-1015">Disulfide bond</keyword>
<evidence type="ECO:0000256" key="9">
    <source>
        <dbReference type="ARBA" id="ARBA00022723"/>
    </source>
</evidence>
<evidence type="ECO:0000256" key="19">
    <source>
        <dbReference type="ARBA" id="ARBA00023288"/>
    </source>
</evidence>
<dbReference type="FunFam" id="1.10.390.10:FF:000019">
    <property type="entry name" value="Aminopeptidase"/>
    <property type="match status" value="1"/>
</dbReference>
<keyword evidence="23" id="KW-0031">Aminopeptidase</keyword>
<evidence type="ECO:0000259" key="24">
    <source>
        <dbReference type="Pfam" id="PF01433"/>
    </source>
</evidence>
<dbReference type="InParanoid" id="A0A1S4FIM9"/>
<dbReference type="FunFam" id="2.60.40.1730:FF:000012">
    <property type="entry name" value="Aminopeptidase N"/>
    <property type="match status" value="1"/>
</dbReference>
<dbReference type="GO" id="GO:0043171">
    <property type="term" value="P:peptide catabolic process"/>
    <property type="evidence" value="ECO:0007669"/>
    <property type="project" value="TreeGrafter"/>
</dbReference>
<keyword evidence="8" id="KW-0812">Transmembrane</keyword>
<dbReference type="GO" id="GO:0042277">
    <property type="term" value="F:peptide binding"/>
    <property type="evidence" value="ECO:0007669"/>
    <property type="project" value="TreeGrafter"/>
</dbReference>
<dbReference type="GO" id="GO:0098552">
    <property type="term" value="C:side of membrane"/>
    <property type="evidence" value="ECO:0007669"/>
    <property type="project" value="UniProtKB-KW"/>
</dbReference>
<evidence type="ECO:0000256" key="12">
    <source>
        <dbReference type="ARBA" id="ARBA00022833"/>
    </source>
</evidence>
<dbReference type="VEuPathDB" id="VectorBase:AAEL008162"/>
<dbReference type="EC" id="3.4.11.-" evidence="23"/>
<dbReference type="EnsemblMetazoa" id="AAEL008162-RA">
    <property type="protein sequence ID" value="AAEL008162-PA"/>
    <property type="gene ID" value="AAEL008162"/>
</dbReference>
<evidence type="ECO:0000256" key="21">
    <source>
        <dbReference type="PIRSR" id="PIRSR634016-3"/>
    </source>
</evidence>
<organism evidence="27 28">
    <name type="scientific">Aedes aegypti</name>
    <name type="common">Yellowfever mosquito</name>
    <name type="synonym">Culex aegypti</name>
    <dbReference type="NCBI Taxonomy" id="7159"/>
    <lineage>
        <taxon>Eukaryota</taxon>
        <taxon>Metazoa</taxon>
        <taxon>Ecdysozoa</taxon>
        <taxon>Arthropoda</taxon>
        <taxon>Hexapoda</taxon>
        <taxon>Insecta</taxon>
        <taxon>Pterygota</taxon>
        <taxon>Neoptera</taxon>
        <taxon>Endopterygota</taxon>
        <taxon>Diptera</taxon>
        <taxon>Nematocera</taxon>
        <taxon>Culicoidea</taxon>
        <taxon>Culicidae</taxon>
        <taxon>Culicinae</taxon>
        <taxon>Aedini</taxon>
        <taxon>Aedes</taxon>
        <taxon>Stegomyia</taxon>
    </lineage>
</organism>
<dbReference type="CDD" id="cd09601">
    <property type="entry name" value="M1_APN-Q_like"/>
    <property type="match status" value="1"/>
</dbReference>
<evidence type="ECO:0000256" key="11">
    <source>
        <dbReference type="ARBA" id="ARBA00022801"/>
    </source>
</evidence>
<comment type="similarity">
    <text evidence="4 23">Belongs to the peptidase M1 family.</text>
</comment>
<feature type="domain" description="ERAP1-like C-terminal" evidence="25">
    <location>
        <begin position="581"/>
        <end position="886"/>
    </location>
</feature>
<evidence type="ECO:0000256" key="4">
    <source>
        <dbReference type="ARBA" id="ARBA00010136"/>
    </source>
</evidence>
<feature type="binding site" evidence="21">
    <location>
        <position position="355"/>
    </location>
    <ligand>
        <name>Zn(2+)</name>
        <dbReference type="ChEBI" id="CHEBI:29105"/>
        <note>catalytic</note>
    </ligand>
</feature>
<dbReference type="AlphaFoldDB" id="A0A1S4FIM9"/>
<dbReference type="InterPro" id="IPR045357">
    <property type="entry name" value="Aminopeptidase_N-like_N"/>
</dbReference>
<feature type="domain" description="Peptidase M1 membrane alanine aminopeptidase" evidence="24">
    <location>
        <begin position="285"/>
        <end position="504"/>
    </location>
</feature>
<dbReference type="PANTHER" id="PTHR11533:SF290">
    <property type="entry name" value="AMINOPEPTIDASE"/>
    <property type="match status" value="1"/>
</dbReference>
<dbReference type="PRINTS" id="PR00756">
    <property type="entry name" value="ALADIPTASE"/>
</dbReference>
<dbReference type="SUPFAM" id="SSF55486">
    <property type="entry name" value="Metalloproteases ('zincins'), catalytic domain"/>
    <property type="match status" value="1"/>
</dbReference>
<dbReference type="OrthoDB" id="510539at2759"/>
<evidence type="ECO:0000256" key="1">
    <source>
        <dbReference type="ARBA" id="ARBA00000098"/>
    </source>
</evidence>
<dbReference type="Pfam" id="PF11838">
    <property type="entry name" value="ERAP1_C"/>
    <property type="match status" value="1"/>
</dbReference>
<dbReference type="InterPro" id="IPR024571">
    <property type="entry name" value="ERAP1-like_C_dom"/>
</dbReference>
<evidence type="ECO:0000259" key="25">
    <source>
        <dbReference type="Pfam" id="PF11838"/>
    </source>
</evidence>
<evidence type="ECO:0000256" key="18">
    <source>
        <dbReference type="ARBA" id="ARBA00023180"/>
    </source>
</evidence>
<dbReference type="Gene3D" id="1.25.50.20">
    <property type="match status" value="1"/>
</dbReference>
<gene>
    <name evidence="27" type="primary">5570209</name>
</gene>
<dbReference type="FunFam" id="1.25.50.20:FF:000001">
    <property type="entry name" value="Aminopeptidase"/>
    <property type="match status" value="1"/>
</dbReference>
<feature type="domain" description="Aminopeptidase N-like N-terminal" evidence="26">
    <location>
        <begin position="56"/>
        <end position="247"/>
    </location>
</feature>
<evidence type="ECO:0000256" key="17">
    <source>
        <dbReference type="ARBA" id="ARBA00023157"/>
    </source>
</evidence>
<dbReference type="Gene3D" id="1.10.390.10">
    <property type="entry name" value="Neutral Protease Domain 2"/>
    <property type="match status" value="1"/>
</dbReference>
<keyword evidence="12 21" id="KW-0862">Zinc</keyword>
<keyword evidence="6" id="KW-0336">GPI-anchor</keyword>
<comment type="subcellular location">
    <subcellularLocation>
        <location evidence="3">Cell membrane</location>
        <topology evidence="3">Lipid-anchor</topology>
        <topology evidence="3">GPI-anchor</topology>
    </subcellularLocation>
    <subcellularLocation>
        <location evidence="2">Membrane</location>
        <topology evidence="2">Single-pass type II membrane protein</topology>
    </subcellularLocation>
</comment>
<feature type="site" description="Transition state stabilizer" evidence="22">
    <location>
        <position position="437"/>
    </location>
</feature>
<keyword evidence="5" id="KW-1003">Cell membrane</keyword>
<evidence type="ECO:0000256" key="3">
    <source>
        <dbReference type="ARBA" id="ARBA00004609"/>
    </source>
</evidence>
<evidence type="ECO:0000256" key="5">
    <source>
        <dbReference type="ARBA" id="ARBA00022475"/>
    </source>
</evidence>
<evidence type="ECO:0000256" key="15">
    <source>
        <dbReference type="ARBA" id="ARBA00023049"/>
    </source>
</evidence>
<dbReference type="InterPro" id="IPR034016">
    <property type="entry name" value="M1_APN-typ"/>
</dbReference>
<evidence type="ECO:0000256" key="6">
    <source>
        <dbReference type="ARBA" id="ARBA00022622"/>
    </source>
</evidence>